<feature type="domain" description="MobA-like NTP transferase" evidence="9">
    <location>
        <begin position="12"/>
        <end position="171"/>
    </location>
</feature>
<evidence type="ECO:0000256" key="3">
    <source>
        <dbReference type="ARBA" id="ARBA00022723"/>
    </source>
</evidence>
<dbReference type="NCBIfam" id="TIGR02665">
    <property type="entry name" value="molyb_mobA"/>
    <property type="match status" value="1"/>
</dbReference>
<keyword evidence="5 8" id="KW-0460">Magnesium</keyword>
<dbReference type="EMBL" id="CP030918">
    <property type="protein sequence ID" value="AXC49055.1"/>
    <property type="molecule type" value="Genomic_DNA"/>
</dbReference>
<dbReference type="Proteomes" id="UP000252023">
    <property type="component" value="Chromosome"/>
</dbReference>
<comment type="subunit">
    <text evidence="8">Monomer.</text>
</comment>
<evidence type="ECO:0000256" key="2">
    <source>
        <dbReference type="ARBA" id="ARBA00022679"/>
    </source>
</evidence>
<dbReference type="KEGG" id="pars:DRW48_04560"/>
<evidence type="ECO:0000313" key="11">
    <source>
        <dbReference type="Proteomes" id="UP000252023"/>
    </source>
</evidence>
<proteinExistence type="inferred from homology"/>
<dbReference type="Gene3D" id="3.90.550.10">
    <property type="entry name" value="Spore Coat Polysaccharide Biosynthesis Protein SpsA, Chain A"/>
    <property type="match status" value="1"/>
</dbReference>
<feature type="binding site" evidence="8">
    <location>
        <begin position="15"/>
        <end position="17"/>
    </location>
    <ligand>
        <name>GTP</name>
        <dbReference type="ChEBI" id="CHEBI:37565"/>
    </ligand>
</feature>
<reference evidence="11" key="1">
    <citation type="submission" date="2018-07" db="EMBL/GenBank/DDBJ databases">
        <title>Genome sequencing of Paracoccus sp. SC2-6.</title>
        <authorList>
            <person name="Heo J."/>
            <person name="Kim S.-J."/>
            <person name="Kwon S.-W."/>
        </authorList>
    </citation>
    <scope>NUCLEOTIDE SEQUENCE [LARGE SCALE GENOMIC DNA]</scope>
    <source>
        <strain evidence="11">SC2-6</strain>
    </source>
</reference>
<feature type="binding site" evidence="8">
    <location>
        <position position="28"/>
    </location>
    <ligand>
        <name>GTP</name>
        <dbReference type="ChEBI" id="CHEBI:37565"/>
    </ligand>
</feature>
<dbReference type="GO" id="GO:0061603">
    <property type="term" value="F:molybdenum cofactor guanylyltransferase activity"/>
    <property type="evidence" value="ECO:0007669"/>
    <property type="project" value="UniProtKB-EC"/>
</dbReference>
<comment type="cofactor">
    <cofactor evidence="8">
        <name>Mg(2+)</name>
        <dbReference type="ChEBI" id="CHEBI:18420"/>
    </cofactor>
</comment>
<keyword evidence="3 8" id="KW-0479">Metal-binding</keyword>
<keyword evidence="4 8" id="KW-0547">Nucleotide-binding</keyword>
<name>A0A344PI50_9RHOB</name>
<dbReference type="HAMAP" id="MF_00316">
    <property type="entry name" value="MobA"/>
    <property type="match status" value="1"/>
</dbReference>
<dbReference type="GO" id="GO:0046872">
    <property type="term" value="F:metal ion binding"/>
    <property type="evidence" value="ECO:0007669"/>
    <property type="project" value="UniProtKB-KW"/>
</dbReference>
<dbReference type="InterPro" id="IPR029044">
    <property type="entry name" value="Nucleotide-diphossugar_trans"/>
</dbReference>
<feature type="binding site" evidence="8">
    <location>
        <position position="71"/>
    </location>
    <ligand>
        <name>GTP</name>
        <dbReference type="ChEBI" id="CHEBI:37565"/>
    </ligand>
</feature>
<protein>
    <recommendedName>
        <fullName evidence="8">Molybdenum cofactor guanylyltransferase</fullName>
        <shortName evidence="8">MoCo guanylyltransferase</shortName>
        <ecNumber evidence="8">2.7.7.77</ecNumber>
    </recommendedName>
    <alternativeName>
        <fullName evidence="8">GTP:molybdopterin guanylyltransferase</fullName>
    </alternativeName>
    <alternativeName>
        <fullName evidence="8">Mo-MPT guanylyltransferase</fullName>
    </alternativeName>
    <alternativeName>
        <fullName evidence="8">Molybdopterin guanylyltransferase</fullName>
    </alternativeName>
    <alternativeName>
        <fullName evidence="8">Molybdopterin-guanine dinucleotide synthase</fullName>
        <shortName evidence="8">MGD synthase</shortName>
    </alternativeName>
</protein>
<dbReference type="GO" id="GO:0005525">
    <property type="term" value="F:GTP binding"/>
    <property type="evidence" value="ECO:0007669"/>
    <property type="project" value="UniProtKB-UniRule"/>
</dbReference>
<dbReference type="GO" id="GO:0005737">
    <property type="term" value="C:cytoplasm"/>
    <property type="evidence" value="ECO:0007669"/>
    <property type="project" value="UniProtKB-SubCell"/>
</dbReference>
<sequence>MTQPIHDKDIAGIILAGGQGTRMGGADKALLVLHDRPLIAHVVDRLGCARAISANGPAERFAGLGLPVLPDTLSGHPGPLAGVLAGLEWAAAQGFGAIVTAATDTPGFPRDLAAMLAHRAAGSGDAAVILVRGISSPDPGGAPRMQPTFALWRTSAAPGVRAALAAGTRRVEAVAQLLGMETLDVPGSGAFFNINTAQDLARAGEFVA</sequence>
<evidence type="ECO:0000256" key="4">
    <source>
        <dbReference type="ARBA" id="ARBA00022741"/>
    </source>
</evidence>
<dbReference type="RefSeq" id="WP_114075374.1">
    <property type="nucleotide sequence ID" value="NZ_CP030918.1"/>
</dbReference>
<keyword evidence="1 8" id="KW-0963">Cytoplasm</keyword>
<dbReference type="OrthoDB" id="9788394at2"/>
<dbReference type="Pfam" id="PF12804">
    <property type="entry name" value="NTP_transf_3"/>
    <property type="match status" value="1"/>
</dbReference>
<feature type="binding site" evidence="8">
    <location>
        <position position="55"/>
    </location>
    <ligand>
        <name>GTP</name>
        <dbReference type="ChEBI" id="CHEBI:37565"/>
    </ligand>
</feature>
<gene>
    <name evidence="8 10" type="primary">mobA</name>
    <name evidence="10" type="ORF">DRW48_04560</name>
</gene>
<accession>A0A344PI50</accession>
<evidence type="ECO:0000256" key="6">
    <source>
        <dbReference type="ARBA" id="ARBA00023134"/>
    </source>
</evidence>
<keyword evidence="11" id="KW-1185">Reference proteome</keyword>
<comment type="function">
    <text evidence="8">Transfers a GMP moiety from GTP to Mo-molybdopterin (Mo-MPT) cofactor (Moco or molybdenum cofactor) to form Mo-molybdopterin guanine dinucleotide (Mo-MGD) cofactor.</text>
</comment>
<evidence type="ECO:0000313" key="10">
    <source>
        <dbReference type="EMBL" id="AXC49055.1"/>
    </source>
</evidence>
<comment type="similarity">
    <text evidence="8">Belongs to the MobA family.</text>
</comment>
<organism evidence="10 11">
    <name type="scientific">Paracoccus suum</name>
    <dbReference type="NCBI Taxonomy" id="2259340"/>
    <lineage>
        <taxon>Bacteria</taxon>
        <taxon>Pseudomonadati</taxon>
        <taxon>Pseudomonadota</taxon>
        <taxon>Alphaproteobacteria</taxon>
        <taxon>Rhodobacterales</taxon>
        <taxon>Paracoccaceae</taxon>
        <taxon>Paracoccus</taxon>
    </lineage>
</organism>
<feature type="binding site" evidence="8">
    <location>
        <position position="104"/>
    </location>
    <ligand>
        <name>GTP</name>
        <dbReference type="ChEBI" id="CHEBI:37565"/>
    </ligand>
</feature>
<dbReference type="AlphaFoldDB" id="A0A344PI50"/>
<dbReference type="InterPro" id="IPR013482">
    <property type="entry name" value="Molybde_CF_guanTrfase"/>
</dbReference>
<dbReference type="PANTHER" id="PTHR19136:SF81">
    <property type="entry name" value="MOLYBDENUM COFACTOR GUANYLYLTRANSFERASE"/>
    <property type="match status" value="1"/>
</dbReference>
<keyword evidence="2 8" id="KW-0808">Transferase</keyword>
<dbReference type="CDD" id="cd02503">
    <property type="entry name" value="MobA"/>
    <property type="match status" value="1"/>
</dbReference>
<evidence type="ECO:0000259" key="9">
    <source>
        <dbReference type="Pfam" id="PF12804"/>
    </source>
</evidence>
<dbReference type="PANTHER" id="PTHR19136">
    <property type="entry name" value="MOLYBDENUM COFACTOR GUANYLYLTRANSFERASE"/>
    <property type="match status" value="1"/>
</dbReference>
<dbReference type="SUPFAM" id="SSF53448">
    <property type="entry name" value="Nucleotide-diphospho-sugar transferases"/>
    <property type="match status" value="1"/>
</dbReference>
<evidence type="ECO:0000256" key="5">
    <source>
        <dbReference type="ARBA" id="ARBA00022842"/>
    </source>
</evidence>
<evidence type="ECO:0000256" key="1">
    <source>
        <dbReference type="ARBA" id="ARBA00022490"/>
    </source>
</evidence>
<keyword evidence="10" id="KW-0548">Nucleotidyltransferase</keyword>
<comment type="subcellular location">
    <subcellularLocation>
        <location evidence="8">Cytoplasm</location>
    </subcellularLocation>
</comment>
<dbReference type="GO" id="GO:1902758">
    <property type="term" value="P:bis(molybdopterin guanine dinucleotide)molybdenum biosynthetic process"/>
    <property type="evidence" value="ECO:0007669"/>
    <property type="project" value="TreeGrafter"/>
</dbReference>
<dbReference type="EC" id="2.7.7.77" evidence="8"/>
<evidence type="ECO:0000256" key="8">
    <source>
        <dbReference type="HAMAP-Rule" id="MF_00316"/>
    </source>
</evidence>
<feature type="binding site" evidence="8">
    <location>
        <position position="104"/>
    </location>
    <ligand>
        <name>Mg(2+)</name>
        <dbReference type="ChEBI" id="CHEBI:18420"/>
    </ligand>
</feature>
<dbReference type="InterPro" id="IPR025877">
    <property type="entry name" value="MobA-like_NTP_Trfase"/>
</dbReference>
<keyword evidence="7 8" id="KW-0501">Molybdenum cofactor biosynthesis</keyword>
<evidence type="ECO:0000256" key="7">
    <source>
        <dbReference type="ARBA" id="ARBA00023150"/>
    </source>
</evidence>
<keyword evidence="6 8" id="KW-0342">GTP-binding</keyword>
<comment type="catalytic activity">
    <reaction evidence="8">
        <text>Mo-molybdopterin + GTP + H(+) = Mo-molybdopterin guanine dinucleotide + diphosphate</text>
        <dbReference type="Rhea" id="RHEA:34243"/>
        <dbReference type="ChEBI" id="CHEBI:15378"/>
        <dbReference type="ChEBI" id="CHEBI:33019"/>
        <dbReference type="ChEBI" id="CHEBI:37565"/>
        <dbReference type="ChEBI" id="CHEBI:71302"/>
        <dbReference type="ChEBI" id="CHEBI:71310"/>
        <dbReference type="EC" id="2.7.7.77"/>
    </reaction>
</comment>
<comment type="domain">
    <text evidence="8">The N-terminal domain determines nucleotide recognition and specific binding, while the C-terminal domain determines the specific binding to the target protein.</text>
</comment>